<evidence type="ECO:0000313" key="5">
    <source>
        <dbReference type="WBParaSite" id="ASIM_0001243301-mRNA-1"/>
    </source>
</evidence>
<dbReference type="Gene3D" id="2.130.10.10">
    <property type="entry name" value="YVTN repeat-like/Quinoprotein amine dehydrogenase"/>
    <property type="match status" value="1"/>
</dbReference>
<dbReference type="PANTHER" id="PTHR23287:SF18">
    <property type="entry name" value="BLOC-2 COMPLEX MEMBER HPS5"/>
    <property type="match status" value="1"/>
</dbReference>
<dbReference type="InterPro" id="IPR056499">
    <property type="entry name" value="Beta-prop_HPS5-like"/>
</dbReference>
<sequence length="1618" mass="182540">MCTSQNRLEIESDLCAATAAVTSVAHHATTSSNHMDNSSDPVERTHLFVELTSLDELSFPTSSSPRIKIPSMCIILSCCLLQYTCLDASPHYLAVGSTSGTIYLFSRYASKYIKRVSSVPIQVIYSKDGCVVKVVISPDEKYLASAGQRGTLSVSALSPVAHSPATIVTNNCHIGNVNASQQNHITEMRWSADSNKIYAGDLKGQVSCTRIQNRKLFRPRCDVLLETDSSIVQIDVHQDALLVSTLTRCCLCDLTTLNCIQVLYYLFIHIQCVGKKLRNGDFGAIFYPIDDKCSTGAMSNEQMKRETPNDNKAQLKSTLPSLIFASRPNARLWEANSEGVVYSTHQYRNLSNIARFPIVSFRESLSFSISKQNDAGKQLSFGRLHLIYCERLVYYYSCHARITLRFLFSGRHAFIVANDTNSLFLIDPADGRFVLVCDFPKDSYINEFAICGSDVFVLCGEKDKLRKLTLFTIQKAIEKLHWKQCFNQAAQVICALSTQIERSGVVPWQSKILRDIINGSQQQALQEETSSSVQPLDRSINEQQQILRRIVQLKEQKLSSTSTKDDRSCGPRQYPSTVIHRLNTGIHRVVRIMDNSGYEDDFTFRAPSPLRQRSKSTPNMDSSVKMMAWKRKSLPLRENNVRKNDESRNGGEEEGNMRKQLIQEAFHLLDTKRSSQTNSGSTDSLRTLLACGEQRITFHSEVTVVDVPKDLMAAKQLLRVIANSEHRNRTVQSPLKSSNQENSLRDDVHSPSQTLLASTSADFTSLFGREDPLQRVFSKYGQISASELVRAKEPVNVERRVQVVKRPKKTGARIVRAIKPLRKIANVCETTTTHLKDGGAYSLQMQTATREDSKSENKLECVNDGVQSNGISELKKSEEPLNEPSSTANDYSRRAELLNGDDYKRERISNSGNMNNLTSSTDLSYNSNLLTNNSNDDDDDEKLEKTSTKMIFESQPRCQLESMVNGIHKTHPLNLPFNGATLLNNHQSDATNTTPVVNNSDLIVERNFITDKRIRVSWSMTPSSNENNVNISDIVVCNDRKDNVNKDELNGEEISEKDDISEDSDERLMELSEITLEIPSTLQTSQQTSTTYNDNDDRCHVCSLHRSWLVVMAFGVSMSQLKVTEDNFNNGGVPSCKKQWYRLFVYYMKLLRLNDGRRSSSTDQLVTGSNKLLCDECSAFFDISLHLKNNISTVSKCLHRAQRRNNTDEKRTRSIMRKLALAFDESQSRELFFKTKYKRGKASHPTQTSTVSALIASSSVEPSASVRKPLHVNEEMLSNNPPQNSDCDSSASAATEKNHPIINVTKDLSALYYEQIAQKRRQLSEKDMNTTVDDELPNFDWISALTISQVCLFIVSFDFILNYFICMEDDMAFIEMMCNAFQLLFCMRLSEGIDAIFELLNTNKAITTHLTQQDWQWLALLKADRWKRIMPRQVLYIFIVKDVLCDLNIKSVEDVCSVPGDSTDPKNALSDRSSFSKQQSNNMIIAVDGNCPCCTLPLKGRVSDTDCFIIAFRCGYVTKRNYHSGHSYHKVCLKEASISRCIRCEIERRRHRLQHSQAPTQHQQYQRSSLNSSSSSNSSRIQTIPSAINSTQLQRHAPVRSARVNVSLTSVPRTFKRT</sequence>
<feature type="compositionally biased region" description="Low complexity" evidence="1">
    <location>
        <begin position="1568"/>
        <end position="1579"/>
    </location>
</feature>
<evidence type="ECO:0000256" key="1">
    <source>
        <dbReference type="SAM" id="MobiDB-lite"/>
    </source>
</evidence>
<keyword evidence="4" id="KW-1185">Reference proteome</keyword>
<evidence type="ECO:0000313" key="3">
    <source>
        <dbReference type="EMBL" id="VDK46066.1"/>
    </source>
</evidence>
<dbReference type="SUPFAM" id="SSF50978">
    <property type="entry name" value="WD40 repeat-like"/>
    <property type="match status" value="1"/>
</dbReference>
<reference evidence="3 4" key="2">
    <citation type="submission" date="2018-11" db="EMBL/GenBank/DDBJ databases">
        <authorList>
            <consortium name="Pathogen Informatics"/>
        </authorList>
    </citation>
    <scope>NUCLEOTIDE SEQUENCE [LARGE SCALE GENOMIC DNA]</scope>
</reference>
<feature type="region of interest" description="Disordered" evidence="1">
    <location>
        <begin position="1275"/>
        <end position="1294"/>
    </location>
</feature>
<feature type="compositionally biased region" description="Basic and acidic residues" evidence="1">
    <location>
        <begin position="891"/>
        <end position="908"/>
    </location>
</feature>
<accession>A0A0M3JW04</accession>
<dbReference type="GO" id="GO:0005737">
    <property type="term" value="C:cytoplasm"/>
    <property type="evidence" value="ECO:0007669"/>
    <property type="project" value="TreeGrafter"/>
</dbReference>
<dbReference type="PANTHER" id="PTHR23287">
    <property type="entry name" value="RUBY-EYE2-LIKE PROTEIN"/>
    <property type="match status" value="1"/>
</dbReference>
<dbReference type="GO" id="GO:0048066">
    <property type="term" value="P:developmental pigmentation"/>
    <property type="evidence" value="ECO:0007669"/>
    <property type="project" value="TreeGrafter"/>
</dbReference>
<feature type="region of interest" description="Disordered" evidence="1">
    <location>
        <begin position="728"/>
        <end position="752"/>
    </location>
</feature>
<dbReference type="EMBL" id="UYRR01031114">
    <property type="protein sequence ID" value="VDK46066.1"/>
    <property type="molecule type" value="Genomic_DNA"/>
</dbReference>
<gene>
    <name evidence="3" type="ORF">ASIM_LOCUS11899</name>
</gene>
<dbReference type="WBParaSite" id="ASIM_0001243301-mRNA-1">
    <property type="protein sequence ID" value="ASIM_0001243301-mRNA-1"/>
    <property type="gene ID" value="ASIM_0001243301"/>
</dbReference>
<evidence type="ECO:0000313" key="4">
    <source>
        <dbReference type="Proteomes" id="UP000267096"/>
    </source>
</evidence>
<feature type="region of interest" description="Disordered" evidence="1">
    <location>
        <begin position="863"/>
        <end position="943"/>
    </location>
</feature>
<evidence type="ECO:0000259" key="2">
    <source>
        <dbReference type="Pfam" id="PF23756"/>
    </source>
</evidence>
<protein>
    <submittedName>
        <fullName evidence="5">Hermansky-Pudlak syndrome 5 protein (inferred by orthology to a human protein)</fullName>
    </submittedName>
</protein>
<dbReference type="OrthoDB" id="19493at2759"/>
<dbReference type="Pfam" id="PF23756">
    <property type="entry name" value="Beta-prop_HPS5"/>
    <property type="match status" value="1"/>
</dbReference>
<feature type="region of interest" description="Disordered" evidence="1">
    <location>
        <begin position="1553"/>
        <end position="1581"/>
    </location>
</feature>
<dbReference type="InterPro" id="IPR015943">
    <property type="entry name" value="WD40/YVTN_repeat-like_dom_sf"/>
</dbReference>
<organism evidence="5">
    <name type="scientific">Anisakis simplex</name>
    <name type="common">Herring worm</name>
    <dbReference type="NCBI Taxonomy" id="6269"/>
    <lineage>
        <taxon>Eukaryota</taxon>
        <taxon>Metazoa</taxon>
        <taxon>Ecdysozoa</taxon>
        <taxon>Nematoda</taxon>
        <taxon>Chromadorea</taxon>
        <taxon>Rhabditida</taxon>
        <taxon>Spirurina</taxon>
        <taxon>Ascaridomorpha</taxon>
        <taxon>Ascaridoidea</taxon>
        <taxon>Anisakidae</taxon>
        <taxon>Anisakis</taxon>
        <taxon>Anisakis simplex complex</taxon>
    </lineage>
</organism>
<reference evidence="5" key="1">
    <citation type="submission" date="2017-02" db="UniProtKB">
        <authorList>
            <consortium name="WormBaseParasite"/>
        </authorList>
    </citation>
    <scope>IDENTIFICATION</scope>
</reference>
<name>A0A0M3JW04_ANISI</name>
<feature type="compositionally biased region" description="Low complexity" evidence="1">
    <location>
        <begin position="915"/>
        <end position="934"/>
    </location>
</feature>
<proteinExistence type="predicted"/>
<feature type="compositionally biased region" description="Polar residues" evidence="1">
    <location>
        <begin position="1555"/>
        <end position="1567"/>
    </location>
</feature>
<feature type="compositionally biased region" description="Polar residues" evidence="1">
    <location>
        <begin position="1276"/>
        <end position="1294"/>
    </location>
</feature>
<feature type="domain" description="HPS5-like beta-propeller" evidence="2">
    <location>
        <begin position="49"/>
        <end position="459"/>
    </location>
</feature>
<dbReference type="Proteomes" id="UP000267096">
    <property type="component" value="Unassembled WGS sequence"/>
</dbReference>
<dbReference type="InterPro" id="IPR036322">
    <property type="entry name" value="WD40_repeat_dom_sf"/>
</dbReference>
<feature type="compositionally biased region" description="Polar residues" evidence="1">
    <location>
        <begin position="730"/>
        <end position="742"/>
    </location>
</feature>